<dbReference type="CDD" id="cd10280">
    <property type="entry name" value="PQQ_mGDH"/>
    <property type="match status" value="1"/>
</dbReference>
<gene>
    <name evidence="10" type="ORF">SAMN05192553_101610</name>
</gene>
<evidence type="ECO:0000256" key="8">
    <source>
        <dbReference type="PROSITE-ProRule" id="PRU00433"/>
    </source>
</evidence>
<dbReference type="GO" id="GO:0046872">
    <property type="term" value="F:metal ion binding"/>
    <property type="evidence" value="ECO:0007669"/>
    <property type="project" value="UniProtKB-KW"/>
</dbReference>
<dbReference type="SMART" id="SM00564">
    <property type="entry name" value="PQQ"/>
    <property type="match status" value="6"/>
</dbReference>
<feature type="domain" description="Cytochrome c" evidence="9">
    <location>
        <begin position="494"/>
        <end position="571"/>
    </location>
</feature>
<dbReference type="InterPro" id="IPR002372">
    <property type="entry name" value="PQQ_rpt_dom"/>
</dbReference>
<dbReference type="Gene3D" id="1.10.760.10">
    <property type="entry name" value="Cytochrome c-like domain"/>
    <property type="match status" value="1"/>
</dbReference>
<dbReference type="PANTHER" id="PTHR32303:SF4">
    <property type="entry name" value="QUINOPROTEIN GLUCOSE DEHYDROGENASE"/>
    <property type="match status" value="1"/>
</dbReference>
<keyword evidence="7 8" id="KW-0408">Iron</keyword>
<dbReference type="InterPro" id="IPR036909">
    <property type="entry name" value="Cyt_c-like_dom_sf"/>
</dbReference>
<evidence type="ECO:0000256" key="4">
    <source>
        <dbReference type="ARBA" id="ARBA00022723"/>
    </source>
</evidence>
<dbReference type="SUPFAM" id="SSF50998">
    <property type="entry name" value="Quinoprotein alcohol dehydrogenase-like"/>
    <property type="match status" value="1"/>
</dbReference>
<dbReference type="GO" id="GO:0048038">
    <property type="term" value="F:quinone binding"/>
    <property type="evidence" value="ECO:0007669"/>
    <property type="project" value="InterPro"/>
</dbReference>
<name>A0A1H6U3C2_9BACT</name>
<dbReference type="Proteomes" id="UP000199403">
    <property type="component" value="Unassembled WGS sequence"/>
</dbReference>
<dbReference type="InterPro" id="IPR009056">
    <property type="entry name" value="Cyt_c-like_dom"/>
</dbReference>
<proteinExistence type="inferred from homology"/>
<dbReference type="InterPro" id="IPR018391">
    <property type="entry name" value="PQQ_b-propeller_rpt"/>
</dbReference>
<reference evidence="11" key="1">
    <citation type="submission" date="2016-10" db="EMBL/GenBank/DDBJ databases">
        <authorList>
            <person name="Varghese N."/>
            <person name="Submissions S."/>
        </authorList>
    </citation>
    <scope>NUCLEOTIDE SEQUENCE [LARGE SCALE GENOMIC DNA]</scope>
    <source>
        <strain evidence="11">IBRC-M 10761</strain>
    </source>
</reference>
<dbReference type="AlphaFoldDB" id="A0A1H6U3C2"/>
<dbReference type="InterPro" id="IPR011047">
    <property type="entry name" value="Quinoprotein_ADH-like_sf"/>
</dbReference>
<keyword evidence="4 8" id="KW-0479">Metal-binding</keyword>
<dbReference type="InterPro" id="IPR017511">
    <property type="entry name" value="PQQ_mDH"/>
</dbReference>
<keyword evidence="5" id="KW-0732">Signal</keyword>
<evidence type="ECO:0000313" key="10">
    <source>
        <dbReference type="EMBL" id="SEI86771.1"/>
    </source>
</evidence>
<comment type="similarity">
    <text evidence="2">Belongs to the bacterial PQQ dehydrogenase family.</text>
</comment>
<dbReference type="GO" id="GO:0008876">
    <property type="term" value="F:quinoprotein glucose dehydrogenase activity"/>
    <property type="evidence" value="ECO:0007669"/>
    <property type="project" value="TreeGrafter"/>
</dbReference>
<keyword evidence="3 8" id="KW-0349">Heme</keyword>
<dbReference type="PANTHER" id="PTHR32303">
    <property type="entry name" value="QUINOPROTEIN ALCOHOL DEHYDROGENASE (CYTOCHROME C)"/>
    <property type="match status" value="1"/>
</dbReference>
<evidence type="ECO:0000259" key="9">
    <source>
        <dbReference type="PROSITE" id="PS51007"/>
    </source>
</evidence>
<dbReference type="PROSITE" id="PS51007">
    <property type="entry name" value="CYTC"/>
    <property type="match status" value="1"/>
</dbReference>
<evidence type="ECO:0000313" key="11">
    <source>
        <dbReference type="Proteomes" id="UP000199403"/>
    </source>
</evidence>
<protein>
    <submittedName>
        <fullName evidence="10">Quinoprotein glucose dehydrogenase</fullName>
    </submittedName>
</protein>
<accession>A0A1H6U3C2</accession>
<dbReference type="SUPFAM" id="SSF46626">
    <property type="entry name" value="Cytochrome c"/>
    <property type="match status" value="1"/>
</dbReference>
<evidence type="ECO:0000256" key="1">
    <source>
        <dbReference type="ARBA" id="ARBA00001931"/>
    </source>
</evidence>
<dbReference type="OrthoDB" id="9794322at2"/>
<organism evidence="10 11">
    <name type="scientific">Cyclobacterium xiamenense</name>
    <dbReference type="NCBI Taxonomy" id="1297121"/>
    <lineage>
        <taxon>Bacteria</taxon>
        <taxon>Pseudomonadati</taxon>
        <taxon>Bacteroidota</taxon>
        <taxon>Cytophagia</taxon>
        <taxon>Cytophagales</taxon>
        <taxon>Cyclobacteriaceae</taxon>
        <taxon>Cyclobacterium</taxon>
    </lineage>
</organism>
<comment type="cofactor">
    <cofactor evidence="1">
        <name>pyrroloquinoline quinone</name>
        <dbReference type="ChEBI" id="CHEBI:58442"/>
    </cofactor>
</comment>
<dbReference type="Pfam" id="PF01011">
    <property type="entry name" value="PQQ"/>
    <property type="match status" value="2"/>
</dbReference>
<dbReference type="Gene3D" id="2.140.10.10">
    <property type="entry name" value="Quinoprotein alcohol dehydrogenase-like superfamily"/>
    <property type="match status" value="2"/>
</dbReference>
<evidence type="ECO:0000256" key="5">
    <source>
        <dbReference type="ARBA" id="ARBA00022729"/>
    </source>
</evidence>
<dbReference type="STRING" id="1416801.SAMN05192553_101610"/>
<evidence type="ECO:0000256" key="3">
    <source>
        <dbReference type="ARBA" id="ARBA00022617"/>
    </source>
</evidence>
<dbReference type="GO" id="GO:0009055">
    <property type="term" value="F:electron transfer activity"/>
    <property type="evidence" value="ECO:0007669"/>
    <property type="project" value="InterPro"/>
</dbReference>
<dbReference type="GO" id="GO:0016020">
    <property type="term" value="C:membrane"/>
    <property type="evidence" value="ECO:0007669"/>
    <property type="project" value="InterPro"/>
</dbReference>
<sequence>MIHRLTVLQFLYRVIHIAISRKRWDEDHCLSTYSLLFVCFLAIAGPACTESEPVGAGADWATYLGHPSSNQYSKLDQINKDNVAQLELAWTYLTGDSANFQTNNLIVDGWLYTATPRSRVVALDGATGKVHWTFDPSEIHESLADGDQRGLMYWDDGEVGRLLTMKGNRLYALNAKTGELINSFGEQGSIHLGAEMDVSGMPNVMLNTPGQIYKDMFIIGANVGEDIPGAVRAFDMRTGKRRWIFHTLPRPGEFGSDTWPENYLEKSGGASDWSGLAIDIPRGIVYVSTETAGPDFYGGGRYGENLFANSLIALDANTGKRLWHHQLVHHDLWDLDIPQPPTLLTVTQEGKKVDIVAVGTKMGLLFVFDRVTGEPIWSIEERPQAASEIDEIQTWPTQPFPTKPPPLMRQAYTAEDFSTISPRARQMSKEVFGQSGNFGAYPPPSTDQTIMFPGFDGGMEWGGAAADPEGILYVNVNEIPWFYQLVPTKKADGSTLPNGEKQYLIHCASCHGTDRKGNPAGGFPSLEDVSGRLTKETVMQVMKKGGGRMPAFDQISQVRLDAIVTFLFNEEVAVSSKGSRDDTAPPYVFRGFQRWQDDEGYPAIRPPWGTLNAVDLNTGAIKWKVPLGEYEELTRRGIPITGTENYGGPVVTAGGLLFIAATADSKIRAFDKDNGKVLWEYELPCEGHATPSVYAVNGKQYVAISAGGSKLKPHPEGAIFVFSLPD</sequence>
<keyword evidence="6" id="KW-0560">Oxidoreductase</keyword>
<dbReference type="EMBL" id="FNZH01000001">
    <property type="protein sequence ID" value="SEI86771.1"/>
    <property type="molecule type" value="Genomic_DNA"/>
</dbReference>
<evidence type="ECO:0000256" key="6">
    <source>
        <dbReference type="ARBA" id="ARBA00023002"/>
    </source>
</evidence>
<evidence type="ECO:0000256" key="7">
    <source>
        <dbReference type="ARBA" id="ARBA00023004"/>
    </source>
</evidence>
<evidence type="ECO:0000256" key="2">
    <source>
        <dbReference type="ARBA" id="ARBA00008156"/>
    </source>
</evidence>
<keyword evidence="11" id="KW-1185">Reference proteome</keyword>
<dbReference type="GO" id="GO:0020037">
    <property type="term" value="F:heme binding"/>
    <property type="evidence" value="ECO:0007669"/>
    <property type="project" value="InterPro"/>
</dbReference>